<dbReference type="Pfam" id="PF00149">
    <property type="entry name" value="Metallophos"/>
    <property type="match status" value="1"/>
</dbReference>
<dbReference type="SUPFAM" id="SSF56300">
    <property type="entry name" value="Metallo-dependent phosphatases"/>
    <property type="match status" value="1"/>
</dbReference>
<dbReference type="GO" id="GO:0016787">
    <property type="term" value="F:hydrolase activity"/>
    <property type="evidence" value="ECO:0007669"/>
    <property type="project" value="InterPro"/>
</dbReference>
<evidence type="ECO:0000313" key="3">
    <source>
        <dbReference type="Proteomes" id="UP000799766"/>
    </source>
</evidence>
<dbReference type="AlphaFoldDB" id="A0A6A6P4V3"/>
<protein>
    <submittedName>
        <fullName evidence="2">Metallo-dependent phosphatase-like protein</fullName>
    </submittedName>
</protein>
<dbReference type="InterPro" id="IPR004843">
    <property type="entry name" value="Calcineurin-like_PHP"/>
</dbReference>
<keyword evidence="3" id="KW-1185">Reference proteome</keyword>
<accession>A0A6A6P4V3</accession>
<feature type="domain" description="Calcineurin-like phosphoesterase" evidence="1">
    <location>
        <begin position="9"/>
        <end position="216"/>
    </location>
</feature>
<gene>
    <name evidence="2" type="ORF">BDY21DRAFT_283899</name>
</gene>
<dbReference type="EMBL" id="MU001677">
    <property type="protein sequence ID" value="KAF2458473.1"/>
    <property type="molecule type" value="Genomic_DNA"/>
</dbReference>
<dbReference type="InterPro" id="IPR029052">
    <property type="entry name" value="Metallo-depent_PP-like"/>
</dbReference>
<dbReference type="OrthoDB" id="630188at2759"/>
<name>A0A6A6P4V3_9PEZI</name>
<dbReference type="InterPro" id="IPR051693">
    <property type="entry name" value="UPF0046_metallophosphoest"/>
</dbReference>
<reference evidence="2" key="1">
    <citation type="journal article" date="2020" name="Stud. Mycol.">
        <title>101 Dothideomycetes genomes: a test case for predicting lifestyles and emergence of pathogens.</title>
        <authorList>
            <person name="Haridas S."/>
            <person name="Albert R."/>
            <person name="Binder M."/>
            <person name="Bloem J."/>
            <person name="Labutti K."/>
            <person name="Salamov A."/>
            <person name="Andreopoulos B."/>
            <person name="Baker S."/>
            <person name="Barry K."/>
            <person name="Bills G."/>
            <person name="Bluhm B."/>
            <person name="Cannon C."/>
            <person name="Castanera R."/>
            <person name="Culley D."/>
            <person name="Daum C."/>
            <person name="Ezra D."/>
            <person name="Gonzalez J."/>
            <person name="Henrissat B."/>
            <person name="Kuo A."/>
            <person name="Liang C."/>
            <person name="Lipzen A."/>
            <person name="Lutzoni F."/>
            <person name="Magnuson J."/>
            <person name="Mondo S."/>
            <person name="Nolan M."/>
            <person name="Ohm R."/>
            <person name="Pangilinan J."/>
            <person name="Park H.-J."/>
            <person name="Ramirez L."/>
            <person name="Alfaro M."/>
            <person name="Sun H."/>
            <person name="Tritt A."/>
            <person name="Yoshinaga Y."/>
            <person name="Zwiers L.-H."/>
            <person name="Turgeon B."/>
            <person name="Goodwin S."/>
            <person name="Spatafora J."/>
            <person name="Crous P."/>
            <person name="Grigoriev I."/>
        </authorList>
    </citation>
    <scope>NUCLEOTIDE SEQUENCE</scope>
    <source>
        <strain evidence="2">ATCC 16933</strain>
    </source>
</reference>
<dbReference type="Proteomes" id="UP000799766">
    <property type="component" value="Unassembled WGS sequence"/>
</dbReference>
<dbReference type="PANTHER" id="PTHR12905:SF0">
    <property type="entry name" value="CALCINEURIN-LIKE PHOSPHOESTERASE DOMAIN-CONTAINING PROTEIN"/>
    <property type="match status" value="1"/>
</dbReference>
<sequence length="312" mass="35488">MARQYKDVRFLIMSDTHGMRSDYGDREHPFAKANANAKANVLLHCGDLTKEGTPRQIQAAIRLLKDTAPSAELRLVIPGNHENTLDRHFWVNEWGGDPAEHEEAKAIVKYETENDRRGFHLLDEGVHMFTLRSGATFTIYASPRTPVGFTRSGAFQYNRSIIREYPDGPDIVMTHTPPEHILDSKLPRGRSTGCHHLRNAITRAKPALHCFGHIHKSYGAQRVSYLSANGEEYLQGSYFVGDDWNDEMKVFPKEVIDMEAAKQRGWAQVSDEAMRRVQGGRETLMVNAALLEEDRKNFRPPFVVDLKLPVRH</sequence>
<evidence type="ECO:0000259" key="1">
    <source>
        <dbReference type="Pfam" id="PF00149"/>
    </source>
</evidence>
<organism evidence="2 3">
    <name type="scientific">Lineolata rhizophorae</name>
    <dbReference type="NCBI Taxonomy" id="578093"/>
    <lineage>
        <taxon>Eukaryota</taxon>
        <taxon>Fungi</taxon>
        <taxon>Dikarya</taxon>
        <taxon>Ascomycota</taxon>
        <taxon>Pezizomycotina</taxon>
        <taxon>Dothideomycetes</taxon>
        <taxon>Dothideomycetes incertae sedis</taxon>
        <taxon>Lineolatales</taxon>
        <taxon>Lineolataceae</taxon>
        <taxon>Lineolata</taxon>
    </lineage>
</organism>
<dbReference type="Gene3D" id="3.60.21.10">
    <property type="match status" value="1"/>
</dbReference>
<proteinExistence type="predicted"/>
<dbReference type="PANTHER" id="PTHR12905">
    <property type="entry name" value="METALLOPHOSPHOESTERASE"/>
    <property type="match status" value="1"/>
</dbReference>
<evidence type="ECO:0000313" key="2">
    <source>
        <dbReference type="EMBL" id="KAF2458473.1"/>
    </source>
</evidence>